<dbReference type="GO" id="GO:0030574">
    <property type="term" value="P:collagen catabolic process"/>
    <property type="evidence" value="ECO:0007669"/>
    <property type="project" value="UniProtKB-KW"/>
</dbReference>
<dbReference type="Pfam" id="PF05922">
    <property type="entry name" value="Inhibitor_I9"/>
    <property type="match status" value="1"/>
</dbReference>
<dbReference type="InterPro" id="IPR034193">
    <property type="entry name" value="PCSK9_ProteinaseK-like"/>
</dbReference>
<evidence type="ECO:0000256" key="4">
    <source>
        <dbReference type="ARBA" id="ARBA00022801"/>
    </source>
</evidence>
<dbReference type="PROSITE" id="PS51892">
    <property type="entry name" value="SUBTILASE"/>
    <property type="match status" value="1"/>
</dbReference>
<dbReference type="AlphaFoldDB" id="A0AAV9X6E2"/>
<dbReference type="InterPro" id="IPR050131">
    <property type="entry name" value="Peptidase_S8_subtilisin-like"/>
</dbReference>
<keyword evidence="3 13" id="KW-0732">Signal</keyword>
<evidence type="ECO:0000313" key="16">
    <source>
        <dbReference type="EMBL" id="KAK6537210.1"/>
    </source>
</evidence>
<dbReference type="SUPFAM" id="SSF52743">
    <property type="entry name" value="Subtilisin-like"/>
    <property type="match status" value="1"/>
</dbReference>
<feature type="active site" description="Charge relay system" evidence="11">
    <location>
        <position position="359"/>
    </location>
</feature>
<evidence type="ECO:0000256" key="3">
    <source>
        <dbReference type="ARBA" id="ARBA00022729"/>
    </source>
</evidence>
<feature type="signal peptide" evidence="13">
    <location>
        <begin position="1"/>
        <end position="21"/>
    </location>
</feature>
<dbReference type="EMBL" id="JAVHJO010000009">
    <property type="protein sequence ID" value="KAK6537210.1"/>
    <property type="molecule type" value="Genomic_DNA"/>
</dbReference>
<gene>
    <name evidence="16" type="ORF">TWF694_011407</name>
</gene>
<proteinExistence type="inferred from homology"/>
<evidence type="ECO:0000256" key="9">
    <source>
        <dbReference type="ARBA" id="ARBA00075726"/>
    </source>
</evidence>
<evidence type="ECO:0000256" key="11">
    <source>
        <dbReference type="PROSITE-ProRule" id="PRU01240"/>
    </source>
</evidence>
<evidence type="ECO:0000256" key="2">
    <source>
        <dbReference type="ARBA" id="ARBA00022670"/>
    </source>
</evidence>
<dbReference type="Gene3D" id="3.40.50.200">
    <property type="entry name" value="Peptidase S8/S53 domain"/>
    <property type="match status" value="1"/>
</dbReference>
<dbReference type="PROSITE" id="PS00138">
    <property type="entry name" value="SUBTILASE_SER"/>
    <property type="match status" value="1"/>
</dbReference>
<dbReference type="InterPro" id="IPR022398">
    <property type="entry name" value="Peptidase_S8_His-AS"/>
</dbReference>
<dbReference type="PANTHER" id="PTHR43806">
    <property type="entry name" value="PEPTIDASE S8"/>
    <property type="match status" value="1"/>
</dbReference>
<reference evidence="16 17" key="1">
    <citation type="submission" date="2019-10" db="EMBL/GenBank/DDBJ databases">
        <authorList>
            <person name="Palmer J.M."/>
        </authorList>
    </citation>
    <scope>NUCLEOTIDE SEQUENCE [LARGE SCALE GENOMIC DNA]</scope>
    <source>
        <strain evidence="16 17">TWF694</strain>
    </source>
</reference>
<dbReference type="Gene3D" id="3.30.70.80">
    <property type="entry name" value="Peptidase S8 propeptide/proteinase inhibitor I9"/>
    <property type="match status" value="1"/>
</dbReference>
<dbReference type="PROSITE" id="PS00136">
    <property type="entry name" value="SUBTILASE_ASP"/>
    <property type="match status" value="1"/>
</dbReference>
<keyword evidence="6" id="KW-0177">Collagen degradation</keyword>
<dbReference type="InterPro" id="IPR015500">
    <property type="entry name" value="Peptidase_S8_subtilisin-rel"/>
</dbReference>
<feature type="chain" id="PRO_5043642626" description="Cuticle-degrading serine protease" evidence="13">
    <location>
        <begin position="22"/>
        <end position="426"/>
    </location>
</feature>
<dbReference type="PANTHER" id="PTHR43806:SF11">
    <property type="entry name" value="CEREVISIN-RELATED"/>
    <property type="match status" value="1"/>
</dbReference>
<dbReference type="InterPro" id="IPR023827">
    <property type="entry name" value="Peptidase_S8_Asp-AS"/>
</dbReference>
<keyword evidence="4 11" id="KW-0378">Hydrolase</keyword>
<dbReference type="PROSITE" id="PS00137">
    <property type="entry name" value="SUBTILASE_HIS"/>
    <property type="match status" value="1"/>
</dbReference>
<evidence type="ECO:0000259" key="15">
    <source>
        <dbReference type="Pfam" id="PF05922"/>
    </source>
</evidence>
<name>A0AAV9X6E2_9PEZI</name>
<evidence type="ECO:0000256" key="13">
    <source>
        <dbReference type="SAM" id="SignalP"/>
    </source>
</evidence>
<feature type="domain" description="Inhibitor I9" evidence="15">
    <location>
        <begin position="39"/>
        <end position="122"/>
    </location>
</feature>
<feature type="domain" description="Peptidase S8/S53" evidence="14">
    <location>
        <begin position="162"/>
        <end position="398"/>
    </location>
</feature>
<comment type="function">
    <text evidence="7">Hydrolyzes gelatin, casein, the chromogenic substrate azocoll and the cuticle of the nematode P.redivivus. Immobilizes P.redivivus.</text>
</comment>
<dbReference type="InterPro" id="IPR000209">
    <property type="entry name" value="Peptidase_S8/S53_dom"/>
</dbReference>
<evidence type="ECO:0000259" key="14">
    <source>
        <dbReference type="Pfam" id="PF00082"/>
    </source>
</evidence>
<dbReference type="GO" id="GO:0006508">
    <property type="term" value="P:proteolysis"/>
    <property type="evidence" value="ECO:0007669"/>
    <property type="project" value="UniProtKB-KW"/>
</dbReference>
<evidence type="ECO:0000313" key="17">
    <source>
        <dbReference type="Proteomes" id="UP001365542"/>
    </source>
</evidence>
<evidence type="ECO:0000256" key="1">
    <source>
        <dbReference type="ARBA" id="ARBA00011073"/>
    </source>
</evidence>
<evidence type="ECO:0000256" key="6">
    <source>
        <dbReference type="ARBA" id="ARBA00023105"/>
    </source>
</evidence>
<evidence type="ECO:0000256" key="10">
    <source>
        <dbReference type="ARBA" id="ARBA00081456"/>
    </source>
</evidence>
<dbReference type="PRINTS" id="PR00723">
    <property type="entry name" value="SUBTILISIN"/>
</dbReference>
<evidence type="ECO:0000256" key="5">
    <source>
        <dbReference type="ARBA" id="ARBA00022825"/>
    </source>
</evidence>
<keyword evidence="17" id="KW-1185">Reference proteome</keyword>
<accession>A0AAV9X6E2</accession>
<dbReference type="GO" id="GO:0004252">
    <property type="term" value="F:serine-type endopeptidase activity"/>
    <property type="evidence" value="ECO:0007669"/>
    <property type="project" value="UniProtKB-UniRule"/>
</dbReference>
<dbReference type="FunFam" id="3.40.50.200:FF:000014">
    <property type="entry name" value="Proteinase K"/>
    <property type="match status" value="1"/>
</dbReference>
<dbReference type="InterPro" id="IPR037045">
    <property type="entry name" value="S8pro/Inhibitor_I9_sf"/>
</dbReference>
<comment type="caution">
    <text evidence="16">The sequence shown here is derived from an EMBL/GenBank/DDBJ whole genome shotgun (WGS) entry which is preliminary data.</text>
</comment>
<dbReference type="InterPro" id="IPR023828">
    <property type="entry name" value="Peptidase_S8_Ser-AS"/>
</dbReference>
<dbReference type="Pfam" id="PF00082">
    <property type="entry name" value="Peptidase_S8"/>
    <property type="match status" value="1"/>
</dbReference>
<dbReference type="SUPFAM" id="SSF54897">
    <property type="entry name" value="Protease propeptides/inhibitors"/>
    <property type="match status" value="1"/>
</dbReference>
<feature type="active site" description="Charge relay system" evidence="11">
    <location>
        <position position="206"/>
    </location>
</feature>
<dbReference type="Proteomes" id="UP001365542">
    <property type="component" value="Unassembled WGS sequence"/>
</dbReference>
<dbReference type="GO" id="GO:0005576">
    <property type="term" value="C:extracellular region"/>
    <property type="evidence" value="ECO:0007669"/>
    <property type="project" value="UniProtKB-ARBA"/>
</dbReference>
<comment type="similarity">
    <text evidence="1 11 12">Belongs to the peptidase S8 family.</text>
</comment>
<evidence type="ECO:0000256" key="12">
    <source>
        <dbReference type="RuleBase" id="RU003355"/>
    </source>
</evidence>
<dbReference type="InterPro" id="IPR036852">
    <property type="entry name" value="Peptidase_S8/S53_dom_sf"/>
</dbReference>
<evidence type="ECO:0000256" key="8">
    <source>
        <dbReference type="ARBA" id="ARBA00072928"/>
    </source>
</evidence>
<evidence type="ECO:0000256" key="7">
    <source>
        <dbReference type="ARBA" id="ARBA00056622"/>
    </source>
</evidence>
<feature type="active site" description="Charge relay system" evidence="11">
    <location>
        <position position="171"/>
    </location>
</feature>
<sequence>MWSKAILSIVTIAGLVADVVAGPYKKIYNSDAPNKVKDQYMIVFKKGTTDDAVARHHAKMTSFQEKRDLETRGGRHSGRGKRNSFKFKDFRGYVANYTKESVAEAANSPDVDYVEQDVTVKLSGVEWSSPWGLDRISHTNYQIQADILGTGYTYQYNSQTAGKGITVYVIDTGVLTTHSEFQTPSGSRATWGTNTIDSDNSDGNGHGTHCAGIVGGSTYGVAKQAKIVAVKVLDADGSGTWTSVLNGMYWVAQNARPNLSVVSMSLGGSYSPTVNSAITTLWNAGIISAVAAGNEGVDAANDSPASAPQAITVGAIDNTNIMPSWSNYGSFVDLYAPGVEIISSFIGSNSATAILSGTSMATPHVAGILSYYMSTLGGTNGLTPQSSTNALISNAITNKLRGTIAQLKTSMNRLAFNGCSSACASL</sequence>
<dbReference type="CDD" id="cd04077">
    <property type="entry name" value="Peptidases_S8_PCSK9_ProteinaseK_like"/>
    <property type="match status" value="1"/>
</dbReference>
<organism evidence="16 17">
    <name type="scientific">Orbilia ellipsospora</name>
    <dbReference type="NCBI Taxonomy" id="2528407"/>
    <lineage>
        <taxon>Eukaryota</taxon>
        <taxon>Fungi</taxon>
        <taxon>Dikarya</taxon>
        <taxon>Ascomycota</taxon>
        <taxon>Pezizomycotina</taxon>
        <taxon>Orbiliomycetes</taxon>
        <taxon>Orbiliales</taxon>
        <taxon>Orbiliaceae</taxon>
        <taxon>Orbilia</taxon>
    </lineage>
</organism>
<keyword evidence="5 11" id="KW-0720">Serine protease</keyword>
<keyword evidence="2 11" id="KW-0645">Protease</keyword>
<dbReference type="InterPro" id="IPR010259">
    <property type="entry name" value="S8pro/Inhibitor_I9"/>
</dbReference>
<protein>
    <recommendedName>
        <fullName evidence="8">Cuticle-degrading serine protease</fullName>
    </recommendedName>
    <alternativeName>
        <fullName evidence="9">Neutral serine protease Aoz1</fullName>
    </alternativeName>
    <alternativeName>
        <fullName evidence="10">PII</fullName>
    </alternativeName>
</protein>